<keyword evidence="1" id="KW-0472">Membrane</keyword>
<comment type="caution">
    <text evidence="3">The sequence shown here is derived from an EMBL/GenBank/DDBJ whole genome shotgun (WGS) entry which is preliminary data.</text>
</comment>
<keyword evidence="4" id="KW-1185">Reference proteome</keyword>
<evidence type="ECO:0000256" key="1">
    <source>
        <dbReference type="SAM" id="Phobius"/>
    </source>
</evidence>
<dbReference type="EMBL" id="RCHT01000001">
    <property type="protein sequence ID" value="RLL14704.1"/>
    <property type="molecule type" value="Genomic_DNA"/>
</dbReference>
<dbReference type="Proteomes" id="UP000276301">
    <property type="component" value="Unassembled WGS sequence"/>
</dbReference>
<dbReference type="AlphaFoldDB" id="A0A498D2A6"/>
<organism evidence="3 4">
    <name type="scientific">Anaerotruncus massiliensis</name>
    <name type="common">ex Liu et al. 2021</name>
    <dbReference type="NCBI Taxonomy" id="2321404"/>
    <lineage>
        <taxon>Bacteria</taxon>
        <taxon>Bacillati</taxon>
        <taxon>Bacillota</taxon>
        <taxon>Clostridia</taxon>
        <taxon>Eubacteriales</taxon>
        <taxon>Oscillospiraceae</taxon>
        <taxon>Anaerotruncus</taxon>
    </lineage>
</organism>
<gene>
    <name evidence="3" type="ORF">D4A47_01610</name>
</gene>
<feature type="domain" description="DUF4097" evidence="2">
    <location>
        <begin position="72"/>
        <end position="313"/>
    </location>
</feature>
<dbReference type="InterPro" id="IPR025164">
    <property type="entry name" value="Toastrack_DUF4097"/>
</dbReference>
<feature type="transmembrane region" description="Helical" evidence="1">
    <location>
        <begin position="6"/>
        <end position="27"/>
    </location>
</feature>
<protein>
    <recommendedName>
        <fullName evidence="2">DUF4097 domain-containing protein</fullName>
    </recommendedName>
</protein>
<reference evidence="3 4" key="1">
    <citation type="submission" date="2018-10" db="EMBL/GenBank/DDBJ databases">
        <title>Anaerotruncus faecis sp. nov., isolated from human feces.</title>
        <authorList>
            <person name="Wang Y.-J."/>
        </authorList>
    </citation>
    <scope>NUCLEOTIDE SEQUENCE [LARGE SCALE GENOMIC DNA]</scope>
    <source>
        <strain evidence="3 4">22A2-44</strain>
    </source>
</reference>
<evidence type="ECO:0000313" key="3">
    <source>
        <dbReference type="EMBL" id="RLL14704.1"/>
    </source>
</evidence>
<dbReference type="Pfam" id="PF13349">
    <property type="entry name" value="DUF4097"/>
    <property type="match status" value="1"/>
</dbReference>
<proteinExistence type="predicted"/>
<name>A0A498D2A6_9FIRM</name>
<keyword evidence="1" id="KW-0812">Transmembrane</keyword>
<accession>A0A498D2A6</accession>
<dbReference type="Gene3D" id="2.160.20.120">
    <property type="match status" value="1"/>
</dbReference>
<sequence>MKTSAVIRIILWSMVVVLLTCILAVGLSGGELLGRPLPFGFSGVGFSGSGFSYPDAGRYTAGGGSFPADQVDSIEINWVSGGVTVRSYEGSELAFDETIRGQADDSMRMRHYLKDRTLVIQFCAPRQSVFRSANSPVKTLEILVPESLAARMDEAEISVASASIQVSGITADKLEIDSVSGSTDITDTSCRSFELDTVSGSVRSSGLTAGSAETDSVSGPVQLEGSFGRIQYDTISGSFRVGSAICPERIEGSSVSGSVHITIPENDGFTADYDRVSGDFSSDFPMTGDKGRRVYKDGGARFSFDTISGDISILRG</sequence>
<dbReference type="RefSeq" id="WP_121585800.1">
    <property type="nucleotide sequence ID" value="NZ_RCHT01000001.1"/>
</dbReference>
<evidence type="ECO:0000259" key="2">
    <source>
        <dbReference type="Pfam" id="PF13349"/>
    </source>
</evidence>
<evidence type="ECO:0000313" key="4">
    <source>
        <dbReference type="Proteomes" id="UP000276301"/>
    </source>
</evidence>
<keyword evidence="1" id="KW-1133">Transmembrane helix</keyword>